<feature type="domain" description="N-acetyltransferase" evidence="2">
    <location>
        <begin position="3"/>
        <end position="91"/>
    </location>
</feature>
<organism evidence="3 4">
    <name type="scientific">Acidaminobacter hydrogenoformans DSM 2784</name>
    <dbReference type="NCBI Taxonomy" id="1120920"/>
    <lineage>
        <taxon>Bacteria</taxon>
        <taxon>Bacillati</taxon>
        <taxon>Bacillota</taxon>
        <taxon>Clostridia</taxon>
        <taxon>Peptostreptococcales</taxon>
        <taxon>Acidaminobacteraceae</taxon>
        <taxon>Acidaminobacter</taxon>
    </lineage>
</organism>
<dbReference type="GO" id="GO:0016747">
    <property type="term" value="F:acyltransferase activity, transferring groups other than amino-acyl groups"/>
    <property type="evidence" value="ECO:0007669"/>
    <property type="project" value="InterPro"/>
</dbReference>
<feature type="domain" description="N-acetyltransferase" evidence="1">
    <location>
        <begin position="1"/>
        <end position="94"/>
    </location>
</feature>
<dbReference type="PANTHER" id="PTHR31435">
    <property type="entry name" value="PROTEIN NATD1"/>
    <property type="match status" value="1"/>
</dbReference>
<reference evidence="3 4" key="1">
    <citation type="submission" date="2016-10" db="EMBL/GenBank/DDBJ databases">
        <authorList>
            <person name="de Groot N.N."/>
        </authorList>
    </citation>
    <scope>NUCLEOTIDE SEQUENCE [LARGE SCALE GENOMIC DNA]</scope>
    <source>
        <strain evidence="3 4">DSM 2784</strain>
    </source>
</reference>
<dbReference type="STRING" id="1120920.SAMN03080599_01965"/>
<dbReference type="PROSITE" id="PS51186">
    <property type="entry name" value="GNAT"/>
    <property type="match status" value="1"/>
</dbReference>
<dbReference type="InterPro" id="IPR000182">
    <property type="entry name" value="GNAT_dom"/>
</dbReference>
<dbReference type="Pfam" id="PF14542">
    <property type="entry name" value="Acetyltransf_CG"/>
    <property type="match status" value="1"/>
</dbReference>
<evidence type="ECO:0000313" key="3">
    <source>
        <dbReference type="EMBL" id="SCZ79840.1"/>
    </source>
</evidence>
<dbReference type="Proteomes" id="UP000199208">
    <property type="component" value="Unassembled WGS sequence"/>
</dbReference>
<dbReference type="SUPFAM" id="SSF55729">
    <property type="entry name" value="Acyl-CoA N-acyltransferases (Nat)"/>
    <property type="match status" value="1"/>
</dbReference>
<dbReference type="PROSITE" id="PS51729">
    <property type="entry name" value="GNAT_YJDJ"/>
    <property type="match status" value="1"/>
</dbReference>
<dbReference type="OrthoDB" id="9793389at2"/>
<name>A0A1G5S1X8_9FIRM</name>
<dbReference type="Gene3D" id="3.40.630.30">
    <property type="match status" value="1"/>
</dbReference>
<evidence type="ECO:0000259" key="1">
    <source>
        <dbReference type="PROSITE" id="PS51186"/>
    </source>
</evidence>
<protein>
    <submittedName>
        <fullName evidence="3">Uncharacterized protein</fullName>
    </submittedName>
</protein>
<gene>
    <name evidence="3" type="ORF">SAMN03080599_01965</name>
</gene>
<dbReference type="InterPro" id="IPR031165">
    <property type="entry name" value="GNAT_YJDJ"/>
</dbReference>
<dbReference type="RefSeq" id="WP_092591000.1">
    <property type="nucleotide sequence ID" value="NZ_FMWL01000009.1"/>
</dbReference>
<dbReference type="PANTHER" id="PTHR31435:SF10">
    <property type="entry name" value="BSR4717 PROTEIN"/>
    <property type="match status" value="1"/>
</dbReference>
<evidence type="ECO:0000313" key="4">
    <source>
        <dbReference type="Proteomes" id="UP000199208"/>
    </source>
</evidence>
<proteinExistence type="predicted"/>
<dbReference type="CDD" id="cd04301">
    <property type="entry name" value="NAT_SF"/>
    <property type="match status" value="1"/>
</dbReference>
<dbReference type="EMBL" id="FMWL01000009">
    <property type="protein sequence ID" value="SCZ79840.1"/>
    <property type="molecule type" value="Genomic_DNA"/>
</dbReference>
<dbReference type="AlphaFoldDB" id="A0A1G5S1X8"/>
<sequence>MYEVKKGTQSFYIGEAEDQWSATITYVYSGENRITVEHTYVSEALNGQGVGKLLLKALTDWARAENLKITPECSYAKAQMEKNSEYHDLIFEEA</sequence>
<accession>A0A1G5S1X8</accession>
<dbReference type="InterPro" id="IPR016181">
    <property type="entry name" value="Acyl_CoA_acyltransferase"/>
</dbReference>
<evidence type="ECO:0000259" key="2">
    <source>
        <dbReference type="PROSITE" id="PS51729"/>
    </source>
</evidence>
<keyword evidence="4" id="KW-1185">Reference proteome</keyword>
<dbReference type="InterPro" id="IPR045057">
    <property type="entry name" value="Gcn5-rel_NAT"/>
</dbReference>